<dbReference type="EMBL" id="JACGCM010002569">
    <property type="protein sequence ID" value="KAF6138524.1"/>
    <property type="molecule type" value="Genomic_DNA"/>
</dbReference>
<dbReference type="NCBIfam" id="TIGR01569">
    <property type="entry name" value="A_tha_TIGR01569"/>
    <property type="match status" value="1"/>
</dbReference>
<evidence type="ECO:0000313" key="10">
    <source>
        <dbReference type="EMBL" id="KAF6138524.1"/>
    </source>
</evidence>
<dbReference type="AlphaFoldDB" id="A0A7J7L7I3"/>
<gene>
    <name evidence="10" type="ORF">GIB67_022558</name>
</gene>
<keyword evidence="7 8" id="KW-0472">Membrane</keyword>
<comment type="similarity">
    <text evidence="2 8">Belongs to the Casparian strip membrane proteins (CASP) family.</text>
</comment>
<evidence type="ECO:0000256" key="1">
    <source>
        <dbReference type="ARBA" id="ARBA00004651"/>
    </source>
</evidence>
<dbReference type="GO" id="GO:0005886">
    <property type="term" value="C:plasma membrane"/>
    <property type="evidence" value="ECO:0007669"/>
    <property type="project" value="UniProtKB-SubCell"/>
</dbReference>
<evidence type="ECO:0000256" key="4">
    <source>
        <dbReference type="ARBA" id="ARBA00022475"/>
    </source>
</evidence>
<organism evidence="10 11">
    <name type="scientific">Kingdonia uniflora</name>
    <dbReference type="NCBI Taxonomy" id="39325"/>
    <lineage>
        <taxon>Eukaryota</taxon>
        <taxon>Viridiplantae</taxon>
        <taxon>Streptophyta</taxon>
        <taxon>Embryophyta</taxon>
        <taxon>Tracheophyta</taxon>
        <taxon>Spermatophyta</taxon>
        <taxon>Magnoliopsida</taxon>
        <taxon>Ranunculales</taxon>
        <taxon>Circaeasteraceae</taxon>
        <taxon>Kingdonia</taxon>
    </lineage>
</organism>
<comment type="caution">
    <text evidence="10">The sequence shown here is derived from an EMBL/GenBank/DDBJ whole genome shotgun (WGS) entry which is preliminary data.</text>
</comment>
<protein>
    <recommendedName>
        <fullName evidence="8">CASP-like protein</fullName>
    </recommendedName>
</protein>
<evidence type="ECO:0000313" key="11">
    <source>
        <dbReference type="Proteomes" id="UP000541444"/>
    </source>
</evidence>
<dbReference type="Pfam" id="PF04535">
    <property type="entry name" value="CASP_dom"/>
    <property type="match status" value="1"/>
</dbReference>
<evidence type="ECO:0000256" key="3">
    <source>
        <dbReference type="ARBA" id="ARBA00011489"/>
    </source>
</evidence>
<reference evidence="10 11" key="1">
    <citation type="journal article" date="2020" name="IScience">
        <title>Genome Sequencing of the Endangered Kingdonia uniflora (Circaeasteraceae, Ranunculales) Reveals Potential Mechanisms of Evolutionary Specialization.</title>
        <authorList>
            <person name="Sun Y."/>
            <person name="Deng T."/>
            <person name="Zhang A."/>
            <person name="Moore M.J."/>
            <person name="Landis J.B."/>
            <person name="Lin N."/>
            <person name="Zhang H."/>
            <person name="Zhang X."/>
            <person name="Huang J."/>
            <person name="Zhang X."/>
            <person name="Sun H."/>
            <person name="Wang H."/>
        </authorList>
    </citation>
    <scope>NUCLEOTIDE SEQUENCE [LARGE SCALE GENOMIC DNA]</scope>
    <source>
        <strain evidence="10">TB1705</strain>
        <tissue evidence="10">Leaf</tissue>
    </source>
</reference>
<comment type="caution">
    <text evidence="8">Lacks conserved residue(s) required for the propagation of feature annotation.</text>
</comment>
<keyword evidence="6 8" id="KW-1133">Transmembrane helix</keyword>
<feature type="transmembrane region" description="Helical" evidence="8">
    <location>
        <begin position="21"/>
        <end position="40"/>
    </location>
</feature>
<dbReference type="PANTHER" id="PTHR33573">
    <property type="entry name" value="CASP-LIKE PROTEIN 4A4"/>
    <property type="match status" value="1"/>
</dbReference>
<feature type="transmembrane region" description="Helical" evidence="8">
    <location>
        <begin position="152"/>
        <end position="180"/>
    </location>
</feature>
<dbReference type="InterPro" id="IPR006702">
    <property type="entry name" value="CASP_dom"/>
</dbReference>
<dbReference type="Proteomes" id="UP000541444">
    <property type="component" value="Unassembled WGS sequence"/>
</dbReference>
<comment type="subcellular location">
    <subcellularLocation>
        <location evidence="1 8">Cell membrane</location>
        <topology evidence="1 8">Multi-pass membrane protein</topology>
    </subcellularLocation>
</comment>
<accession>A0A7J7L7I3</accession>
<dbReference type="PANTHER" id="PTHR33573:SF30">
    <property type="entry name" value="CASP-LIKE PROTEIN 2C1-RELATED"/>
    <property type="match status" value="1"/>
</dbReference>
<feature type="domain" description="Casparian strip membrane protein" evidence="9">
    <location>
        <begin position="18"/>
        <end position="167"/>
    </location>
</feature>
<keyword evidence="4 8" id="KW-1003">Cell membrane</keyword>
<evidence type="ECO:0000256" key="5">
    <source>
        <dbReference type="ARBA" id="ARBA00022692"/>
    </source>
</evidence>
<comment type="subunit">
    <text evidence="3 8">Homodimer and heterodimers.</text>
</comment>
<evidence type="ECO:0000256" key="6">
    <source>
        <dbReference type="ARBA" id="ARBA00022989"/>
    </source>
</evidence>
<dbReference type="InterPro" id="IPR006459">
    <property type="entry name" value="CASP/CASPL"/>
</dbReference>
<evidence type="ECO:0000256" key="2">
    <source>
        <dbReference type="ARBA" id="ARBA00007651"/>
    </source>
</evidence>
<evidence type="ECO:0000256" key="7">
    <source>
        <dbReference type="ARBA" id="ARBA00023136"/>
    </source>
</evidence>
<evidence type="ECO:0000256" key="8">
    <source>
        <dbReference type="RuleBase" id="RU361233"/>
    </source>
</evidence>
<keyword evidence="11" id="KW-1185">Reference proteome</keyword>
<keyword evidence="5 8" id="KW-0812">Transmembrane</keyword>
<dbReference type="OrthoDB" id="689315at2759"/>
<proteinExistence type="inferred from homology"/>
<sequence length="194" mass="21620">MHLQITFQEGIMENTSLKTQGFLRLLSIILCILTACLVGLDTQTKPLFGSFVRKATDEDLKALVTLVIVDSVVAGYNLLQLSKYLVCDHFKEYPPTGFKRNQAWLSFLLDQMVAYVSYATNLAAAQASILAITGSSQLQWMKLCNIYTRFCFQIGGGLLCGFLASLLMAVISSISAFNLFRFYSTKEFLVLKPI</sequence>
<name>A0A7J7L7I3_9MAGN</name>
<evidence type="ECO:0000259" key="9">
    <source>
        <dbReference type="Pfam" id="PF04535"/>
    </source>
</evidence>
<feature type="transmembrane region" description="Helical" evidence="8">
    <location>
        <begin position="112"/>
        <end position="132"/>
    </location>
</feature>